<feature type="non-terminal residue" evidence="4">
    <location>
        <position position="415"/>
    </location>
</feature>
<dbReference type="Gene3D" id="3.30.420.40">
    <property type="match status" value="2"/>
</dbReference>
<organism evidence="4">
    <name type="scientific">marine sediment metagenome</name>
    <dbReference type="NCBI Taxonomy" id="412755"/>
    <lineage>
        <taxon>unclassified sequences</taxon>
        <taxon>metagenomes</taxon>
        <taxon>ecological metagenomes</taxon>
    </lineage>
</organism>
<dbReference type="GO" id="GO:0005524">
    <property type="term" value="F:ATP binding"/>
    <property type="evidence" value="ECO:0007669"/>
    <property type="project" value="UniProtKB-KW"/>
</dbReference>
<comment type="similarity">
    <text evidence="1">Belongs to the heat shock protein 70 family.</text>
</comment>
<dbReference type="Gene3D" id="3.90.640.10">
    <property type="entry name" value="Actin, Chain A, domain 4"/>
    <property type="match status" value="1"/>
</dbReference>
<dbReference type="SUPFAM" id="SSF100920">
    <property type="entry name" value="Heat shock protein 70kD (HSP70), peptide-binding domain"/>
    <property type="match status" value="1"/>
</dbReference>
<proteinExistence type="inferred from homology"/>
<dbReference type="PRINTS" id="PR00301">
    <property type="entry name" value="HEATSHOCK70"/>
</dbReference>
<dbReference type="SUPFAM" id="SSF53067">
    <property type="entry name" value="Actin-like ATPase domain"/>
    <property type="match status" value="2"/>
</dbReference>
<keyword evidence="2" id="KW-0547">Nucleotide-binding</keyword>
<evidence type="ECO:0000256" key="2">
    <source>
        <dbReference type="ARBA" id="ARBA00022741"/>
    </source>
</evidence>
<dbReference type="Pfam" id="PF00012">
    <property type="entry name" value="HSP70"/>
    <property type="match status" value="1"/>
</dbReference>
<protein>
    <recommendedName>
        <fullName evidence="5">Molecular chaperone DnaK</fullName>
    </recommendedName>
</protein>
<dbReference type="InterPro" id="IPR013126">
    <property type="entry name" value="Hsp_70_fam"/>
</dbReference>
<dbReference type="InterPro" id="IPR018181">
    <property type="entry name" value="Heat_shock_70_CS"/>
</dbReference>
<feature type="non-terminal residue" evidence="4">
    <location>
        <position position="1"/>
    </location>
</feature>
<dbReference type="PANTHER" id="PTHR19375">
    <property type="entry name" value="HEAT SHOCK PROTEIN 70KDA"/>
    <property type="match status" value="1"/>
</dbReference>
<dbReference type="FunFam" id="3.90.640.10:FF:000003">
    <property type="entry name" value="Molecular chaperone DnaK"/>
    <property type="match status" value="1"/>
</dbReference>
<name>X1F9L3_9ZZZZ</name>
<dbReference type="FunFam" id="3.30.420.40:FF:000545">
    <property type="entry name" value="Endoplasmic reticulum chaperone BiP"/>
    <property type="match status" value="1"/>
</dbReference>
<sequence>GTVTAIKRKMGLSYKAKIKVGDEWKEFSPEEISAMILKKIKNDASAYLGQEVKKAVIMVPAYFNDAQRTATKNAGEIAGLEVVRMINEPTAASLAYGLDKDTKGKLLKICVLDLGGGTFDITIMEYGEGVVEVLSTAGDTQLGGTDMDNSIIDWISGNFQKKEGIDLKGDSKAMIRIKDAAEKAKIELSTTLSTQINLPYITQKDGNPVHIEVELTRAKLEQLIEPTLKRLDPIMKRAVADAKMPVHEINKIILVGGPTRMPSVQKRFKDFFGKEPEHSVDPMECVAIGAAIQGGIIAGVVDDLLLLDVTPLSLGVETLGGVFTKLIERNSTIPTEKQQIFSTAVDNQPAVTINVLQGERAMAKDNIPLGMFHLSGIPPAPRGIPQIEVKFSIDADGIVHVTAKDLGTGKETGIT</sequence>
<keyword evidence="3" id="KW-0067">ATP-binding</keyword>
<dbReference type="PROSITE" id="PS00329">
    <property type="entry name" value="HSP70_2"/>
    <property type="match status" value="1"/>
</dbReference>
<dbReference type="EMBL" id="BARU01007177">
    <property type="protein sequence ID" value="GAH42326.1"/>
    <property type="molecule type" value="Genomic_DNA"/>
</dbReference>
<dbReference type="PROSITE" id="PS01036">
    <property type="entry name" value="HSP70_3"/>
    <property type="match status" value="1"/>
</dbReference>
<evidence type="ECO:0000256" key="3">
    <source>
        <dbReference type="ARBA" id="ARBA00022840"/>
    </source>
</evidence>
<dbReference type="AlphaFoldDB" id="X1F9L3"/>
<reference evidence="4" key="1">
    <citation type="journal article" date="2014" name="Front. Microbiol.">
        <title>High frequency of phylogenetically diverse reductive dehalogenase-homologous genes in deep subseafloor sedimentary metagenomes.</title>
        <authorList>
            <person name="Kawai M."/>
            <person name="Futagami T."/>
            <person name="Toyoda A."/>
            <person name="Takaki Y."/>
            <person name="Nishi S."/>
            <person name="Hori S."/>
            <person name="Arai W."/>
            <person name="Tsubouchi T."/>
            <person name="Morono Y."/>
            <person name="Uchiyama I."/>
            <person name="Ito T."/>
            <person name="Fujiyama A."/>
            <person name="Inagaki F."/>
            <person name="Takami H."/>
        </authorList>
    </citation>
    <scope>NUCLEOTIDE SEQUENCE</scope>
    <source>
        <strain evidence="4">Expedition CK06-06</strain>
    </source>
</reference>
<gene>
    <name evidence="4" type="ORF">S03H2_14152</name>
</gene>
<comment type="caution">
    <text evidence="4">The sequence shown here is derived from an EMBL/GenBank/DDBJ whole genome shotgun (WGS) entry which is preliminary data.</text>
</comment>
<evidence type="ECO:0000256" key="1">
    <source>
        <dbReference type="ARBA" id="ARBA00007381"/>
    </source>
</evidence>
<evidence type="ECO:0000313" key="4">
    <source>
        <dbReference type="EMBL" id="GAH42326.1"/>
    </source>
</evidence>
<dbReference type="InterPro" id="IPR043129">
    <property type="entry name" value="ATPase_NBD"/>
</dbReference>
<dbReference type="Gene3D" id="2.60.34.10">
    <property type="entry name" value="Substrate Binding Domain Of DNAk, Chain A, domain 1"/>
    <property type="match status" value="1"/>
</dbReference>
<dbReference type="GO" id="GO:0140662">
    <property type="term" value="F:ATP-dependent protein folding chaperone"/>
    <property type="evidence" value="ECO:0007669"/>
    <property type="project" value="InterPro"/>
</dbReference>
<dbReference type="InterPro" id="IPR029047">
    <property type="entry name" value="HSP70_peptide-bd_sf"/>
</dbReference>
<accession>X1F9L3</accession>
<evidence type="ECO:0008006" key="5">
    <source>
        <dbReference type="Google" id="ProtNLM"/>
    </source>
</evidence>